<dbReference type="Proteomes" id="UP000326354">
    <property type="component" value="Chromosome"/>
</dbReference>
<evidence type="ECO:0008006" key="4">
    <source>
        <dbReference type="Google" id="ProtNLM"/>
    </source>
</evidence>
<feature type="chain" id="PRO_5024874542" description="DUF3103 domain-containing protein" evidence="1">
    <location>
        <begin position="20"/>
        <end position="374"/>
    </location>
</feature>
<gene>
    <name evidence="2" type="ORF">UABAM_04036</name>
</gene>
<evidence type="ECO:0000256" key="1">
    <source>
        <dbReference type="SAM" id="SignalP"/>
    </source>
</evidence>
<reference evidence="2 3" key="1">
    <citation type="submission" date="2019-08" db="EMBL/GenBank/DDBJ databases">
        <title>Complete genome sequence of Candidatus Uab amorphum.</title>
        <authorList>
            <person name="Shiratori T."/>
            <person name="Suzuki S."/>
            <person name="Kakizawa Y."/>
            <person name="Ishida K."/>
        </authorList>
    </citation>
    <scope>NUCLEOTIDE SEQUENCE [LARGE SCALE GENOMIC DNA]</scope>
    <source>
        <strain evidence="2 3">SRT547</strain>
    </source>
</reference>
<name>A0A5S9F5V2_UABAM</name>
<keyword evidence="1" id="KW-0732">Signal</keyword>
<feature type="signal peptide" evidence="1">
    <location>
        <begin position="1"/>
        <end position="19"/>
    </location>
</feature>
<organism evidence="2 3">
    <name type="scientific">Uabimicrobium amorphum</name>
    <dbReference type="NCBI Taxonomy" id="2596890"/>
    <lineage>
        <taxon>Bacteria</taxon>
        <taxon>Pseudomonadati</taxon>
        <taxon>Planctomycetota</taxon>
        <taxon>Candidatus Uabimicrobiia</taxon>
        <taxon>Candidatus Uabimicrobiales</taxon>
        <taxon>Candidatus Uabimicrobiaceae</taxon>
        <taxon>Candidatus Uabimicrobium</taxon>
    </lineage>
</organism>
<dbReference type="OrthoDB" id="6190837at2"/>
<dbReference type="AlphaFoldDB" id="A0A5S9F5V2"/>
<sequence>MRFFLILLVFVLAISSVSADIETLNADVNLNDMSEQKRVIAQQFAQQLNKAAFCAFLESRLSGHDSAHSLVSLLNDYADVFGDSRCGNLGEGCANFDRNIRRVKGIENRLQEILQVRLHATNSRASESIDFSKVLVAYEPKGQETEWKHIEAFDCDGTAHQLSVKEAPSRPVLIVELNSKADMRAGLSLLNDELRKAGLQPQKRTQNRAGLETGKLDYIRVNDDKEPWILGDAEMYLLVNGIDTEAQKASIISQEMPYLDKDDKDYFPNQVIVVWGNYRYRACNINVFEHDDNTNYKDIALKLIDVVGQISTEYKALFDLASEIIKAMPSNWFSNDDDYVDVFYTMENKEYKNYQGASRNAKITLRPYIIPEVK</sequence>
<dbReference type="Pfam" id="PF11301">
    <property type="entry name" value="DUF3103"/>
    <property type="match status" value="1"/>
</dbReference>
<dbReference type="InterPro" id="IPR021452">
    <property type="entry name" value="DUF3103"/>
</dbReference>
<protein>
    <recommendedName>
        <fullName evidence="4">DUF3103 domain-containing protein</fullName>
    </recommendedName>
</protein>
<accession>A0A5S9F5V2</accession>
<dbReference type="EMBL" id="AP019860">
    <property type="protein sequence ID" value="BBM85662.1"/>
    <property type="molecule type" value="Genomic_DNA"/>
</dbReference>
<dbReference type="KEGG" id="uam:UABAM_04036"/>
<evidence type="ECO:0000313" key="2">
    <source>
        <dbReference type="EMBL" id="BBM85662.1"/>
    </source>
</evidence>
<keyword evidence="3" id="KW-1185">Reference proteome</keyword>
<dbReference type="RefSeq" id="WP_151969753.1">
    <property type="nucleotide sequence ID" value="NZ_AP019860.1"/>
</dbReference>
<evidence type="ECO:0000313" key="3">
    <source>
        <dbReference type="Proteomes" id="UP000326354"/>
    </source>
</evidence>
<proteinExistence type="predicted"/>